<comment type="caution">
    <text evidence="1">The sequence shown here is derived from an EMBL/GenBank/DDBJ whole genome shotgun (WGS) entry which is preliminary data.</text>
</comment>
<evidence type="ECO:0000313" key="1">
    <source>
        <dbReference type="EMBL" id="OEJ26823.1"/>
    </source>
</evidence>
<organism evidence="1 2">
    <name type="scientific">Streptomyces agglomeratus</name>
    <dbReference type="NCBI Taxonomy" id="285458"/>
    <lineage>
        <taxon>Bacteria</taxon>
        <taxon>Bacillati</taxon>
        <taxon>Actinomycetota</taxon>
        <taxon>Actinomycetes</taxon>
        <taxon>Kitasatosporales</taxon>
        <taxon>Streptomycetaceae</taxon>
        <taxon>Streptomyces</taxon>
    </lineage>
</organism>
<name>A0A1E5PB81_9ACTN</name>
<protein>
    <submittedName>
        <fullName evidence="1">Uncharacterized protein</fullName>
    </submittedName>
</protein>
<sequence>MMAKQGHYRKLRGKQGVQAQMELNQLWELTRQHGVPPYPIPGAYAVAALVQDGECQADEPPKPFWGPIGREGYLLYCCTHRQEHCYRIGYAE</sequence>
<dbReference type="EMBL" id="MEHJ01000001">
    <property type="protein sequence ID" value="OEJ26823.1"/>
    <property type="molecule type" value="Genomic_DNA"/>
</dbReference>
<reference evidence="1 2" key="1">
    <citation type="submission" date="2016-08" db="EMBL/GenBank/DDBJ databases">
        <title>Complete genome sequence of Streptomyces agglomeratus strain 6-3-2, a novel anti-MRSA actinomycete isolated from Wuli of Tebit, China.</title>
        <authorList>
            <person name="Chen X."/>
        </authorList>
    </citation>
    <scope>NUCLEOTIDE SEQUENCE [LARGE SCALE GENOMIC DNA]</scope>
    <source>
        <strain evidence="1 2">6-3-2</strain>
    </source>
</reference>
<dbReference type="Proteomes" id="UP000095759">
    <property type="component" value="Unassembled WGS sequence"/>
</dbReference>
<evidence type="ECO:0000313" key="2">
    <source>
        <dbReference type="Proteomes" id="UP000095759"/>
    </source>
</evidence>
<keyword evidence="2" id="KW-1185">Reference proteome</keyword>
<accession>A0A1E5PB81</accession>
<dbReference type="AlphaFoldDB" id="A0A1E5PB81"/>
<gene>
    <name evidence="1" type="ORF">AS594_22375</name>
</gene>
<proteinExistence type="predicted"/>